<feature type="chain" id="PRO_5017781905" description="Porin" evidence="1">
    <location>
        <begin position="27"/>
        <end position="399"/>
    </location>
</feature>
<dbReference type="AlphaFoldDB" id="A0A3E0TVC0"/>
<proteinExistence type="predicted"/>
<dbReference type="Proteomes" id="UP000256478">
    <property type="component" value="Unassembled WGS sequence"/>
</dbReference>
<accession>A0A3E0TVC0</accession>
<dbReference type="EMBL" id="QUOU01000001">
    <property type="protein sequence ID" value="REL28419.1"/>
    <property type="molecule type" value="Genomic_DNA"/>
</dbReference>
<feature type="signal peptide" evidence="1">
    <location>
        <begin position="1"/>
        <end position="26"/>
    </location>
</feature>
<keyword evidence="1" id="KW-0732">Signal</keyword>
<protein>
    <recommendedName>
        <fullName evidence="4">Porin</fullName>
    </recommendedName>
</protein>
<evidence type="ECO:0000313" key="2">
    <source>
        <dbReference type="EMBL" id="REL28419.1"/>
    </source>
</evidence>
<reference evidence="2 3" key="1">
    <citation type="submission" date="2018-08" db="EMBL/GenBank/DDBJ databases">
        <title>Thalassotalea euphylliae genome.</title>
        <authorList>
            <person name="Summers S."/>
            <person name="Rice S.A."/>
            <person name="Freckelton M.L."/>
            <person name="Nedved B.T."/>
            <person name="Hadfield M.G."/>
        </authorList>
    </citation>
    <scope>NUCLEOTIDE SEQUENCE [LARGE SCALE GENOMIC DNA]</scope>
    <source>
        <strain evidence="2 3">H1</strain>
    </source>
</reference>
<evidence type="ECO:0000256" key="1">
    <source>
        <dbReference type="SAM" id="SignalP"/>
    </source>
</evidence>
<organism evidence="2 3">
    <name type="scientific">Thalassotalea euphylliae</name>
    <dbReference type="NCBI Taxonomy" id="1655234"/>
    <lineage>
        <taxon>Bacteria</taxon>
        <taxon>Pseudomonadati</taxon>
        <taxon>Pseudomonadota</taxon>
        <taxon>Gammaproteobacteria</taxon>
        <taxon>Alteromonadales</taxon>
        <taxon>Colwelliaceae</taxon>
        <taxon>Thalassotalea</taxon>
    </lineage>
</organism>
<sequence length="399" mass="45583">MLLKSVASAKALIWLCVALASTDANAAERDWQVHGFIAQGVAKSQGSDYVNDDGNTSLELTEIGINASYQVNEQIRLAGQAVYLNAGNRLAEGARIDYALLDWSVFQTPQSQLNIYLGRYKNHHWLYSSTRDVPMTRPSIVLPQGIYFDGFRDIAVGGDGLAIAYKRNNEQWGEFDFNFSYGTSSISDKQTEIILSELAMGRMSHERDHQASIFWQPQASQWRFGISALDSEFAYNMGRTDNFLDATIVLQRYLVNGRYEGELWEFSGEAMQERFLLEGFYTSDFQQDNIGQGFFLQARYQLTNSTKLLARFERFYANKDDRKGNNLMATTHGQVPNYFGFQHDNVVGMSIQIANHLELQLEHHWVEGTARLTPVVVPNTQINDNKYWQLWAAQLMYWF</sequence>
<dbReference type="OrthoDB" id="106501at2"/>
<evidence type="ECO:0000313" key="3">
    <source>
        <dbReference type="Proteomes" id="UP000256478"/>
    </source>
</evidence>
<dbReference type="RefSeq" id="WP_116009454.1">
    <property type="nucleotide sequence ID" value="NZ_QUOU01000001.1"/>
</dbReference>
<name>A0A3E0TVC0_9GAMM</name>
<dbReference type="SUPFAM" id="SSF56935">
    <property type="entry name" value="Porins"/>
    <property type="match status" value="1"/>
</dbReference>
<evidence type="ECO:0008006" key="4">
    <source>
        <dbReference type="Google" id="ProtNLM"/>
    </source>
</evidence>
<comment type="caution">
    <text evidence="2">The sequence shown here is derived from an EMBL/GenBank/DDBJ whole genome shotgun (WGS) entry which is preliminary data.</text>
</comment>
<gene>
    <name evidence="2" type="ORF">DXX93_18845</name>
</gene>